<feature type="signal peptide" evidence="1">
    <location>
        <begin position="1"/>
        <end position="17"/>
    </location>
</feature>
<reference evidence="4" key="1">
    <citation type="submission" date="2016-10" db="EMBL/GenBank/DDBJ databases">
        <authorList>
            <person name="Varghese N."/>
            <person name="Submissions S."/>
        </authorList>
    </citation>
    <scope>NUCLEOTIDE SEQUENCE [LARGE SCALE GENOMIC DNA]</scope>
    <source>
        <strain evidence="4">DSM 28463</strain>
    </source>
</reference>
<dbReference type="InterPro" id="IPR002477">
    <property type="entry name" value="Peptidoglycan-bd-like"/>
</dbReference>
<protein>
    <submittedName>
        <fullName evidence="3">Putative peptidoglycan binding domain-containing protein</fullName>
    </submittedName>
</protein>
<name>A0A1I5DQD8_9RHOB</name>
<feature type="domain" description="Peptidoglycan binding-like" evidence="2">
    <location>
        <begin position="114"/>
        <end position="158"/>
    </location>
</feature>
<dbReference type="Proteomes" id="UP000198599">
    <property type="component" value="Unassembled WGS sequence"/>
</dbReference>
<proteinExistence type="predicted"/>
<organism evidence="3 4">
    <name type="scientific">Roseovarius lutimaris</name>
    <dbReference type="NCBI Taxonomy" id="1005928"/>
    <lineage>
        <taxon>Bacteria</taxon>
        <taxon>Pseudomonadati</taxon>
        <taxon>Pseudomonadota</taxon>
        <taxon>Alphaproteobacteria</taxon>
        <taxon>Rhodobacterales</taxon>
        <taxon>Roseobacteraceae</taxon>
        <taxon>Roseovarius</taxon>
    </lineage>
</organism>
<gene>
    <name evidence="3" type="ORF">SAMN04487859_11353</name>
</gene>
<evidence type="ECO:0000256" key="1">
    <source>
        <dbReference type="SAM" id="SignalP"/>
    </source>
</evidence>
<dbReference type="STRING" id="1005928.SAMN04487859_11353"/>
<evidence type="ECO:0000313" key="3">
    <source>
        <dbReference type="EMBL" id="SFO01443.1"/>
    </source>
</evidence>
<accession>A0A1I5DQD8</accession>
<sequence length="175" mass="18758">MKRPPFALLTLMMLGLAACQTTLPTTGVGEPDLVTRLEAAPPGAAPGTCWGKHVSPAVIETVTEQIILKPAEITSDGQVLQPAIYKTETRQAIVEERRVTWFETPCAADQTPDFVGSVQRALAARDLYRGPAHGEMDARTRAAIRRFQAPEGLDSGILSLAAARKLGLISVEPNT</sequence>
<dbReference type="AlphaFoldDB" id="A0A1I5DQD8"/>
<dbReference type="PROSITE" id="PS51257">
    <property type="entry name" value="PROKAR_LIPOPROTEIN"/>
    <property type="match status" value="1"/>
</dbReference>
<feature type="chain" id="PRO_5011670778" evidence="1">
    <location>
        <begin position="18"/>
        <end position="175"/>
    </location>
</feature>
<dbReference type="Pfam" id="PF01471">
    <property type="entry name" value="PG_binding_1"/>
    <property type="match status" value="1"/>
</dbReference>
<dbReference type="InterPro" id="IPR036366">
    <property type="entry name" value="PGBDSf"/>
</dbReference>
<dbReference type="EMBL" id="FOVP01000013">
    <property type="protein sequence ID" value="SFO01443.1"/>
    <property type="molecule type" value="Genomic_DNA"/>
</dbReference>
<dbReference type="OrthoDB" id="7861420at2"/>
<dbReference type="RefSeq" id="WP_143076342.1">
    <property type="nucleotide sequence ID" value="NZ_FOVP01000013.1"/>
</dbReference>
<dbReference type="Gene3D" id="1.10.101.10">
    <property type="entry name" value="PGBD-like superfamily/PGBD"/>
    <property type="match status" value="1"/>
</dbReference>
<dbReference type="SUPFAM" id="SSF47090">
    <property type="entry name" value="PGBD-like"/>
    <property type="match status" value="1"/>
</dbReference>
<keyword evidence="1" id="KW-0732">Signal</keyword>
<keyword evidence="4" id="KW-1185">Reference proteome</keyword>
<dbReference type="InterPro" id="IPR036365">
    <property type="entry name" value="PGBD-like_sf"/>
</dbReference>
<evidence type="ECO:0000313" key="4">
    <source>
        <dbReference type="Proteomes" id="UP000198599"/>
    </source>
</evidence>
<evidence type="ECO:0000259" key="2">
    <source>
        <dbReference type="Pfam" id="PF01471"/>
    </source>
</evidence>